<gene>
    <name evidence="3" type="ORF">CLV72_103391</name>
</gene>
<dbReference type="SMART" id="SM00306">
    <property type="entry name" value="HintN"/>
    <property type="match status" value="1"/>
</dbReference>
<evidence type="ECO:0000256" key="1">
    <source>
        <dbReference type="SAM" id="MobiDB-lite"/>
    </source>
</evidence>
<feature type="compositionally biased region" description="Acidic residues" evidence="1">
    <location>
        <begin position="147"/>
        <end position="181"/>
    </location>
</feature>
<dbReference type="CDD" id="cd00081">
    <property type="entry name" value="Hint"/>
    <property type="match status" value="1"/>
</dbReference>
<feature type="compositionally biased region" description="Acidic residues" evidence="1">
    <location>
        <begin position="366"/>
        <end position="405"/>
    </location>
</feature>
<dbReference type="InterPro" id="IPR003587">
    <property type="entry name" value="Hint_dom_N"/>
</dbReference>
<accession>A0A2T0Q7H1</accession>
<reference evidence="3 4" key="1">
    <citation type="submission" date="2018-03" db="EMBL/GenBank/DDBJ databases">
        <title>Genomic Encyclopedia of Archaeal and Bacterial Type Strains, Phase II (KMG-II): from individual species to whole genera.</title>
        <authorList>
            <person name="Goeker M."/>
        </authorList>
    </citation>
    <scope>NUCLEOTIDE SEQUENCE [LARGE SCALE GENOMIC DNA]</scope>
    <source>
        <strain evidence="3 4">DSM 45601</strain>
    </source>
</reference>
<dbReference type="Proteomes" id="UP000237846">
    <property type="component" value="Unassembled WGS sequence"/>
</dbReference>
<feature type="compositionally biased region" description="Basic and acidic residues" evidence="1">
    <location>
        <begin position="323"/>
        <end position="332"/>
    </location>
</feature>
<dbReference type="Gene3D" id="2.170.16.10">
    <property type="entry name" value="Hedgehog/Intein (Hint) domain"/>
    <property type="match status" value="1"/>
</dbReference>
<dbReference type="Pfam" id="PF07591">
    <property type="entry name" value="PT-HINT"/>
    <property type="match status" value="1"/>
</dbReference>
<evidence type="ECO:0000259" key="2">
    <source>
        <dbReference type="SMART" id="SM00306"/>
    </source>
</evidence>
<feature type="compositionally biased region" description="Acidic residues" evidence="1">
    <location>
        <begin position="128"/>
        <end position="139"/>
    </location>
</feature>
<name>A0A2T0Q7H1_9ACTN</name>
<dbReference type="SUPFAM" id="SSF51294">
    <property type="entry name" value="Hedgehog/intein (Hint) domain"/>
    <property type="match status" value="1"/>
</dbReference>
<feature type="compositionally biased region" description="Basic and acidic residues" evidence="1">
    <location>
        <begin position="539"/>
        <end position="549"/>
    </location>
</feature>
<dbReference type="InterPro" id="IPR036844">
    <property type="entry name" value="Hint_dom_sf"/>
</dbReference>
<feature type="compositionally biased region" description="Acidic residues" evidence="1">
    <location>
        <begin position="281"/>
        <end position="322"/>
    </location>
</feature>
<feature type="compositionally biased region" description="Acidic residues" evidence="1">
    <location>
        <begin position="526"/>
        <end position="538"/>
    </location>
</feature>
<dbReference type="PROSITE" id="PS50817">
    <property type="entry name" value="INTEIN_N_TER"/>
    <property type="match status" value="1"/>
</dbReference>
<feature type="compositionally biased region" description="Basic and acidic residues" evidence="1">
    <location>
        <begin position="255"/>
        <end position="264"/>
    </location>
</feature>
<dbReference type="GO" id="GO:0016539">
    <property type="term" value="P:intein-mediated protein splicing"/>
    <property type="evidence" value="ECO:0007669"/>
    <property type="project" value="InterPro"/>
</dbReference>
<evidence type="ECO:0000313" key="3">
    <source>
        <dbReference type="EMBL" id="PRX99785.1"/>
    </source>
</evidence>
<feature type="compositionally biased region" description="Basic and acidic residues" evidence="1">
    <location>
        <begin position="575"/>
        <end position="592"/>
    </location>
</feature>
<feature type="compositionally biased region" description="Acidic residues" evidence="1">
    <location>
        <begin position="441"/>
        <end position="463"/>
    </location>
</feature>
<feature type="compositionally biased region" description="Basic and acidic residues" evidence="1">
    <location>
        <begin position="497"/>
        <end position="511"/>
    </location>
</feature>
<feature type="region of interest" description="Disordered" evidence="1">
    <location>
        <begin position="56"/>
        <end position="552"/>
    </location>
</feature>
<dbReference type="EMBL" id="PVZC01000003">
    <property type="protein sequence ID" value="PRX99785.1"/>
    <property type="molecule type" value="Genomic_DNA"/>
</dbReference>
<evidence type="ECO:0000313" key="4">
    <source>
        <dbReference type="Proteomes" id="UP000237846"/>
    </source>
</evidence>
<feature type="domain" description="Hint" evidence="2">
    <location>
        <begin position="614"/>
        <end position="712"/>
    </location>
</feature>
<feature type="region of interest" description="Disordered" evidence="1">
    <location>
        <begin position="568"/>
        <end position="613"/>
    </location>
</feature>
<proteinExistence type="predicted"/>
<feature type="compositionally biased region" description="Basic and acidic residues" evidence="1">
    <location>
        <begin position="215"/>
        <end position="229"/>
    </location>
</feature>
<organism evidence="3 4">
    <name type="scientific">Allonocardiopsis opalescens</name>
    <dbReference type="NCBI Taxonomy" id="1144618"/>
    <lineage>
        <taxon>Bacteria</taxon>
        <taxon>Bacillati</taxon>
        <taxon>Actinomycetota</taxon>
        <taxon>Actinomycetes</taxon>
        <taxon>Streptosporangiales</taxon>
        <taxon>Allonocardiopsis</taxon>
    </lineage>
</organism>
<keyword evidence="4" id="KW-1185">Reference proteome</keyword>
<feature type="compositionally biased region" description="Acidic residues" evidence="1">
    <location>
        <begin position="62"/>
        <end position="121"/>
    </location>
</feature>
<sequence>MRRDEGASLIEYAALLCLSSLLLLALVTASMTAGVDMSIRSAVCVLFMDEDCADGISTAPGDDTEPGDESDPDGEGDPDGDGPGDGPDDGPGDQPGDDEPGDDGPGDGPEDEPGDGPEGEPGDSPGDGPDDEPGDDEPGEDRPGDRPEDEPGDDEPGEDRPEDEGPEDEPGDGGPGDDEPEDRPGDEPGDGEPSPEDCIRPGFMPAVAPWIWVDDCDRPDTPEDDRPGDEPEDDRPEDEDDRPEDEREDEEEPADDRPVDDRCIDFPAYPYPVSTDGCGPNEDDDQDSPEDRPEDEPEDRPEDEDDRPEDEDDRPEDEDDSQDDRPEDDRCIDFPAYPYPVSIDGCGPGQDDDSTGNRPEDGPEDRPEDEDDRPEDDDDSQDDQPEDDEDSPEDDRPEDDEDDRPEDDRCIDFPAYPYPVSIDGCGPGQDDDSPGNRPEDGPGDEPEDEDDRPEDEEPEDDRPEDDRCIDFPAYPYPTSTDNCEPGDERDDEEDGEDRGNEPDRDDGRPRCEPGSPQSRFDRDCAPDDDDRDECEPDDCIVRDDQDDQSRPPISECVVAGWAPALAPWQWSDRCGPNDDTYREAEDRNRDRFDNEDDEQDDEQDDQDGLGRCTHNSFVADTPVLLADGTHLDIEDVAVGDLVWAHDPATGESGPRPVTDLIRGDGRKTLVTLDLAGGGTVTATDEHPFWVASDRSWTDAEDLRPGDLLTTPAGTSVQVETASVRTVAYQQVYNLTVADLHTYHVAAGGTDVLVHNDSANPPRQQCPDRPAGTIEDAMHFADIAHLLMGTHNSHPPVYTVAEVYNQRTGRYEYWVTTSGTAPSAEAMRIIQDLGYIYKPAHRGVHAEQNLVDHLGSDYQIVSGGTSNNMCTGTEVDTSPEGGGCRGVIGDDTGVGGQGMQVGGEYRGRTYQSGLRLYWWENDVPDLSDGED</sequence>
<feature type="compositionally biased region" description="Acidic residues" evidence="1">
    <location>
        <begin position="230"/>
        <end position="254"/>
    </location>
</feature>
<protein>
    <submittedName>
        <fullName evidence="3">Intein/intein</fullName>
    </submittedName>
</protein>
<feature type="compositionally biased region" description="Acidic residues" evidence="1">
    <location>
        <begin position="484"/>
        <end position="496"/>
    </location>
</feature>
<comment type="caution">
    <text evidence="3">The sequence shown here is derived from an EMBL/GenBank/DDBJ whole genome shotgun (WGS) entry which is preliminary data.</text>
</comment>
<feature type="compositionally biased region" description="Acidic residues" evidence="1">
    <location>
        <begin position="593"/>
        <end position="607"/>
    </location>
</feature>
<dbReference type="InterPro" id="IPR006141">
    <property type="entry name" value="Intein_N"/>
</dbReference>
<dbReference type="AlphaFoldDB" id="A0A2T0Q7H1"/>